<name>A0ABT7LE84_9BURK</name>
<reference evidence="2 3" key="1">
    <citation type="submission" date="2023-06" db="EMBL/GenBank/DDBJ databases">
        <title>Pelomonas sp. APW6 16S ribosomal RNA gene genome sequencing and assembly.</title>
        <authorList>
            <person name="Woo H."/>
        </authorList>
    </citation>
    <scope>NUCLEOTIDE SEQUENCE [LARGE SCALE GENOMIC DNA]</scope>
    <source>
        <strain evidence="2 3">APW6</strain>
    </source>
</reference>
<sequence>MTAAPRLSFASRALLAAALSLPMVALAAPPGTRYVTEKGWGDLSFEGDKFELLAMGSNGHSCTLDGPRKGDIGDAGDGCKVAFKPLPGGRLQVGPASPAMESACRMFCGQRATFEGIYHPTPAGCTEPERQARQAAGLKDYKAGRHAEAAARWAALATACGPYLHWSEAYALNNDRAVAAYHLGQSDECIRLSREGANEEQLKMFRETAPTDHDILLPLYRAARYNLQRCSGKAAKS</sequence>
<evidence type="ECO:0000256" key="1">
    <source>
        <dbReference type="SAM" id="SignalP"/>
    </source>
</evidence>
<comment type="caution">
    <text evidence="2">The sequence shown here is derived from an EMBL/GenBank/DDBJ whole genome shotgun (WGS) entry which is preliminary data.</text>
</comment>
<dbReference type="RefSeq" id="WP_285981284.1">
    <property type="nucleotide sequence ID" value="NZ_JASVDS010000001.1"/>
</dbReference>
<organism evidence="2 3">
    <name type="scientific">Roseateles subflavus</name>
    <dbReference type="NCBI Taxonomy" id="3053353"/>
    <lineage>
        <taxon>Bacteria</taxon>
        <taxon>Pseudomonadati</taxon>
        <taxon>Pseudomonadota</taxon>
        <taxon>Betaproteobacteria</taxon>
        <taxon>Burkholderiales</taxon>
        <taxon>Sphaerotilaceae</taxon>
        <taxon>Roseateles</taxon>
    </lineage>
</organism>
<accession>A0ABT7LE84</accession>
<feature type="signal peptide" evidence="1">
    <location>
        <begin position="1"/>
        <end position="27"/>
    </location>
</feature>
<gene>
    <name evidence="2" type="ORF">QRD43_04555</name>
</gene>
<evidence type="ECO:0000313" key="3">
    <source>
        <dbReference type="Proteomes" id="UP001238603"/>
    </source>
</evidence>
<evidence type="ECO:0000313" key="2">
    <source>
        <dbReference type="EMBL" id="MDL5031171.1"/>
    </source>
</evidence>
<feature type="chain" id="PRO_5046272660" evidence="1">
    <location>
        <begin position="28"/>
        <end position="237"/>
    </location>
</feature>
<dbReference type="EMBL" id="JASVDS010000001">
    <property type="protein sequence ID" value="MDL5031171.1"/>
    <property type="molecule type" value="Genomic_DNA"/>
</dbReference>
<dbReference type="Proteomes" id="UP001238603">
    <property type="component" value="Unassembled WGS sequence"/>
</dbReference>
<keyword evidence="3" id="KW-1185">Reference proteome</keyword>
<proteinExistence type="predicted"/>
<keyword evidence="1" id="KW-0732">Signal</keyword>
<protein>
    <submittedName>
        <fullName evidence="2">Uncharacterized protein</fullName>
    </submittedName>
</protein>